<dbReference type="InterPro" id="IPR001433">
    <property type="entry name" value="OxRdtase_FAD/NAD-bd"/>
</dbReference>
<feature type="binding site" description="axial binding residue" evidence="15">
    <location>
        <position position="405"/>
    </location>
    <ligand>
        <name>heme</name>
        <dbReference type="ChEBI" id="CHEBI:30413"/>
    </ligand>
    <ligandPart>
        <name>Fe</name>
        <dbReference type="ChEBI" id="CHEBI:18248"/>
    </ligandPart>
</feature>
<dbReference type="GO" id="GO:0020037">
    <property type="term" value="F:heme binding"/>
    <property type="evidence" value="ECO:0007669"/>
    <property type="project" value="UniProtKB-UniRule"/>
</dbReference>
<dbReference type="Proteomes" id="UP000073492">
    <property type="component" value="Unassembled WGS sequence"/>
</dbReference>
<dbReference type="InterPro" id="IPR036396">
    <property type="entry name" value="Cyt_P450_sf"/>
</dbReference>
<dbReference type="Gene3D" id="3.40.50.360">
    <property type="match status" value="1"/>
</dbReference>
<dbReference type="CDD" id="cd06206">
    <property type="entry name" value="bifunctional_CYPOR"/>
    <property type="match status" value="1"/>
</dbReference>
<dbReference type="Pfam" id="PF00175">
    <property type="entry name" value="NAD_binding_1"/>
    <property type="match status" value="1"/>
</dbReference>
<dbReference type="STRING" id="113226.A0A139HFS5"/>
<dbReference type="Gene3D" id="2.40.30.10">
    <property type="entry name" value="Translation factors"/>
    <property type="match status" value="1"/>
</dbReference>
<evidence type="ECO:0000256" key="1">
    <source>
        <dbReference type="ARBA" id="ARBA00001971"/>
    </source>
</evidence>
<dbReference type="GO" id="GO:0070330">
    <property type="term" value="F:aromatase activity"/>
    <property type="evidence" value="ECO:0007669"/>
    <property type="project" value="UniProtKB-UniRule"/>
</dbReference>
<dbReference type="GO" id="GO:0005506">
    <property type="term" value="F:iron ion binding"/>
    <property type="evidence" value="ECO:0007669"/>
    <property type="project" value="UniProtKB-UniRule"/>
</dbReference>
<name>A0A139HFS5_9PEZI</name>
<dbReference type="InterPro" id="IPR008254">
    <property type="entry name" value="Flavodoxin/NO_synth"/>
</dbReference>
<dbReference type="CDD" id="cd11068">
    <property type="entry name" value="CYP120A1"/>
    <property type="match status" value="1"/>
</dbReference>
<evidence type="ECO:0000256" key="6">
    <source>
        <dbReference type="ARBA" id="ARBA00022643"/>
    </source>
</evidence>
<dbReference type="Gene3D" id="3.40.50.80">
    <property type="entry name" value="Nucleotide-binding domain of ferredoxin-NADP reductase (FNR) module"/>
    <property type="match status" value="1"/>
</dbReference>
<dbReference type="Pfam" id="PF00258">
    <property type="entry name" value="Flavodoxin_1"/>
    <property type="match status" value="1"/>
</dbReference>
<evidence type="ECO:0000256" key="10">
    <source>
        <dbReference type="ARBA" id="ARBA00022982"/>
    </source>
</evidence>
<reference evidence="18 19" key="1">
    <citation type="submission" date="2015-07" db="EMBL/GenBank/DDBJ databases">
        <title>Comparative genomics of the Sigatoka disease complex on banana suggests a link between parallel evolutionary changes in Pseudocercospora fijiensis and Pseudocercospora eumusae and increased virulence on the banana host.</title>
        <authorList>
            <person name="Chang T.-C."/>
            <person name="Salvucci A."/>
            <person name="Crous P.W."/>
            <person name="Stergiopoulos I."/>
        </authorList>
    </citation>
    <scope>NUCLEOTIDE SEQUENCE [LARGE SCALE GENOMIC DNA]</scope>
    <source>
        <strain evidence="18 19">CBS 116634</strain>
    </source>
</reference>
<dbReference type="InterPro" id="IPR017938">
    <property type="entry name" value="Riboflavin_synthase-like_b-brl"/>
</dbReference>
<dbReference type="InterPro" id="IPR023206">
    <property type="entry name" value="Bifunctional_P450_P450_red"/>
</dbReference>
<proteinExistence type="inferred from homology"/>
<dbReference type="InterPro" id="IPR017927">
    <property type="entry name" value="FAD-bd_FR_type"/>
</dbReference>
<evidence type="ECO:0000256" key="14">
    <source>
        <dbReference type="PIRNR" id="PIRNR000209"/>
    </source>
</evidence>
<dbReference type="PANTHER" id="PTHR19384">
    <property type="entry name" value="NITRIC OXIDE SYNTHASE-RELATED"/>
    <property type="match status" value="1"/>
</dbReference>
<dbReference type="GO" id="GO:0005829">
    <property type="term" value="C:cytosol"/>
    <property type="evidence" value="ECO:0007669"/>
    <property type="project" value="TreeGrafter"/>
</dbReference>
<evidence type="ECO:0000259" key="17">
    <source>
        <dbReference type="PROSITE" id="PS51384"/>
    </source>
</evidence>
<dbReference type="SUPFAM" id="SSF48264">
    <property type="entry name" value="Cytochrome P450"/>
    <property type="match status" value="1"/>
</dbReference>
<comment type="similarity">
    <text evidence="2 14">In the N-terminal section; belongs to the cytochrome P450 family.</text>
</comment>
<evidence type="ECO:0000256" key="3">
    <source>
        <dbReference type="ARBA" id="ARBA00022448"/>
    </source>
</evidence>
<evidence type="ECO:0000256" key="12">
    <source>
        <dbReference type="ARBA" id="ARBA00023004"/>
    </source>
</evidence>
<dbReference type="Gene3D" id="1.10.630.10">
    <property type="entry name" value="Cytochrome P450"/>
    <property type="match status" value="1"/>
</dbReference>
<evidence type="ECO:0000256" key="8">
    <source>
        <dbReference type="ARBA" id="ARBA00022827"/>
    </source>
</evidence>
<dbReference type="PIRSF" id="PIRSF000209">
    <property type="entry name" value="Bifunctional_P450_P450R"/>
    <property type="match status" value="1"/>
</dbReference>
<keyword evidence="3 14" id="KW-0813">Transport</keyword>
<comment type="cofactor">
    <cofactor evidence="1 14 15">
        <name>heme</name>
        <dbReference type="ChEBI" id="CHEBI:30413"/>
    </cofactor>
</comment>
<keyword evidence="7 14" id="KW-0479">Metal-binding</keyword>
<evidence type="ECO:0000256" key="5">
    <source>
        <dbReference type="ARBA" id="ARBA00022630"/>
    </source>
</evidence>
<evidence type="ECO:0000256" key="7">
    <source>
        <dbReference type="ARBA" id="ARBA00022723"/>
    </source>
</evidence>
<dbReference type="InterPro" id="IPR029039">
    <property type="entry name" value="Flavoprotein-like_sf"/>
</dbReference>
<keyword evidence="9 14" id="KW-0521">NADP</keyword>
<dbReference type="EC" id="1.6.2.4" evidence="14"/>
<keyword evidence="10 14" id="KW-0249">Electron transport</keyword>
<keyword evidence="4 14" id="KW-0349">Heme</keyword>
<dbReference type="OrthoDB" id="1470350at2759"/>
<gene>
    <name evidence="18" type="ORF">AC579_1300</name>
</gene>
<organism evidence="18 19">
    <name type="scientific">Pseudocercospora musae</name>
    <dbReference type="NCBI Taxonomy" id="113226"/>
    <lineage>
        <taxon>Eukaryota</taxon>
        <taxon>Fungi</taxon>
        <taxon>Dikarya</taxon>
        <taxon>Ascomycota</taxon>
        <taxon>Pezizomycotina</taxon>
        <taxon>Dothideomycetes</taxon>
        <taxon>Dothideomycetidae</taxon>
        <taxon>Mycosphaerellales</taxon>
        <taxon>Mycosphaerellaceae</taxon>
        <taxon>Pseudocercospora</taxon>
    </lineage>
</organism>
<evidence type="ECO:0000313" key="18">
    <source>
        <dbReference type="EMBL" id="KXT01283.1"/>
    </source>
</evidence>
<evidence type="ECO:0000256" key="2">
    <source>
        <dbReference type="ARBA" id="ARBA00010018"/>
    </source>
</evidence>
<evidence type="ECO:0000256" key="13">
    <source>
        <dbReference type="ARBA" id="ARBA00023033"/>
    </source>
</evidence>
<comment type="caution">
    <text evidence="18">The sequence shown here is derived from an EMBL/GenBank/DDBJ whole genome shotgun (WGS) entry which is preliminary data.</text>
</comment>
<dbReference type="PROSITE" id="PS00086">
    <property type="entry name" value="CYTOCHROME_P450"/>
    <property type="match status" value="1"/>
</dbReference>
<evidence type="ECO:0000256" key="11">
    <source>
        <dbReference type="ARBA" id="ARBA00023002"/>
    </source>
</evidence>
<comment type="catalytic activity">
    <reaction evidence="14">
        <text>an organic molecule + reduced [NADPH--hemoprotein reductase] + O2 = an alcohol + oxidized [NADPH--hemoprotein reductase] + H2O + H(+)</text>
        <dbReference type="Rhea" id="RHEA:17149"/>
        <dbReference type="Rhea" id="RHEA-COMP:11964"/>
        <dbReference type="Rhea" id="RHEA-COMP:11965"/>
        <dbReference type="ChEBI" id="CHEBI:15377"/>
        <dbReference type="ChEBI" id="CHEBI:15378"/>
        <dbReference type="ChEBI" id="CHEBI:15379"/>
        <dbReference type="ChEBI" id="CHEBI:30879"/>
        <dbReference type="ChEBI" id="CHEBI:57618"/>
        <dbReference type="ChEBI" id="CHEBI:58210"/>
        <dbReference type="ChEBI" id="CHEBI:142491"/>
        <dbReference type="EC" id="1.14.14.1"/>
    </reaction>
</comment>
<keyword evidence="13 14" id="KW-0503">Monooxygenase</keyword>
<dbReference type="SUPFAM" id="SSF52343">
    <property type="entry name" value="Ferredoxin reductase-like, C-terminal NADP-linked domain"/>
    <property type="match status" value="1"/>
</dbReference>
<feature type="domain" description="Flavodoxin-like" evidence="16">
    <location>
        <begin position="497"/>
        <end position="637"/>
    </location>
</feature>
<feature type="domain" description="FAD-binding FR-type" evidence="17">
    <location>
        <begin position="668"/>
        <end position="874"/>
    </location>
</feature>
<dbReference type="InterPro" id="IPR039261">
    <property type="entry name" value="FNR_nucleotide-bd"/>
</dbReference>
<evidence type="ECO:0000256" key="9">
    <source>
        <dbReference type="ARBA" id="ARBA00022857"/>
    </source>
</evidence>
<dbReference type="PROSITE" id="PS51384">
    <property type="entry name" value="FAD_FR"/>
    <property type="match status" value="1"/>
</dbReference>
<dbReference type="InterPro" id="IPR001128">
    <property type="entry name" value="Cyt_P450"/>
</dbReference>
<dbReference type="SUPFAM" id="SSF52218">
    <property type="entry name" value="Flavoproteins"/>
    <property type="match status" value="1"/>
</dbReference>
<evidence type="ECO:0000259" key="16">
    <source>
        <dbReference type="PROSITE" id="PS50902"/>
    </source>
</evidence>
<dbReference type="Gene3D" id="1.20.990.10">
    <property type="entry name" value="NADPH-cytochrome p450 Reductase, Chain A, domain 3"/>
    <property type="match status" value="1"/>
</dbReference>
<dbReference type="PANTHER" id="PTHR19384:SF127">
    <property type="entry name" value="BIFUNCTIONAL CYTOCHROME P450_NADPH--P450 REDUCTASE"/>
    <property type="match status" value="1"/>
</dbReference>
<evidence type="ECO:0000256" key="15">
    <source>
        <dbReference type="PIRSR" id="PIRSR000209-1"/>
    </source>
</evidence>
<dbReference type="SUPFAM" id="SSF63380">
    <property type="entry name" value="Riboflavin synthase domain-like"/>
    <property type="match status" value="1"/>
</dbReference>
<comment type="catalytic activity">
    <reaction evidence="14">
        <text>2 oxidized [cytochrome P450] + NADPH = 2 reduced [cytochrome P450] + NADP(+) + H(+)</text>
        <dbReference type="Rhea" id="RHEA:24040"/>
        <dbReference type="Rhea" id="RHEA-COMP:14627"/>
        <dbReference type="Rhea" id="RHEA-COMP:14628"/>
        <dbReference type="ChEBI" id="CHEBI:15378"/>
        <dbReference type="ChEBI" id="CHEBI:55376"/>
        <dbReference type="ChEBI" id="CHEBI:57783"/>
        <dbReference type="ChEBI" id="CHEBI:58349"/>
        <dbReference type="ChEBI" id="CHEBI:60344"/>
        <dbReference type="EC" id="1.6.2.4"/>
    </reaction>
</comment>
<dbReference type="GO" id="GO:0010181">
    <property type="term" value="F:FMN binding"/>
    <property type="evidence" value="ECO:0007669"/>
    <property type="project" value="UniProtKB-UniRule"/>
</dbReference>
<dbReference type="EMBL" id="LFZO01000659">
    <property type="protein sequence ID" value="KXT01283.1"/>
    <property type="molecule type" value="Genomic_DNA"/>
</dbReference>
<evidence type="ECO:0000313" key="19">
    <source>
        <dbReference type="Proteomes" id="UP000073492"/>
    </source>
</evidence>
<dbReference type="Pfam" id="PF00067">
    <property type="entry name" value="p450"/>
    <property type="match status" value="1"/>
</dbReference>
<dbReference type="PROSITE" id="PS50902">
    <property type="entry name" value="FLAVODOXIN_LIKE"/>
    <property type="match status" value="1"/>
</dbReference>
<dbReference type="PRINTS" id="PR00385">
    <property type="entry name" value="P450"/>
</dbReference>
<dbReference type="InterPro" id="IPR023173">
    <property type="entry name" value="NADPH_Cyt_P450_Rdtase_alpha"/>
</dbReference>
<accession>A0A139HFS5</accession>
<keyword evidence="6 14" id="KW-0288">FMN</keyword>
<keyword evidence="8 14" id="KW-0274">FAD</keyword>
<dbReference type="AlphaFoldDB" id="A0A139HFS5"/>
<protein>
    <recommendedName>
        <fullName evidence="14">Bifunctional cytochrome P450/NADPH--P450 reductase</fullName>
    </recommendedName>
    <domain>
        <recommendedName>
            <fullName evidence="14">Cytochrome P450</fullName>
            <ecNumber evidence="14">1.14.14.1</ecNumber>
        </recommendedName>
    </domain>
    <domain>
        <recommendedName>
            <fullName evidence="14">NADPH--cytochrome P450 reductase</fullName>
            <ecNumber evidence="14">1.6.2.4</ecNumber>
        </recommendedName>
    </domain>
</protein>
<dbReference type="GO" id="GO:0003958">
    <property type="term" value="F:NADPH-hemoprotein reductase activity"/>
    <property type="evidence" value="ECO:0007669"/>
    <property type="project" value="UniProtKB-UniRule"/>
</dbReference>
<comment type="cofactor">
    <cofactor evidence="14">
        <name>FAD</name>
        <dbReference type="ChEBI" id="CHEBI:57692"/>
    </cofactor>
    <cofactor evidence="14">
        <name>FMN</name>
        <dbReference type="ChEBI" id="CHEBI:58210"/>
    </cofactor>
</comment>
<evidence type="ECO:0000256" key="4">
    <source>
        <dbReference type="ARBA" id="ARBA00022617"/>
    </source>
</evidence>
<keyword evidence="19" id="KW-1185">Reference proteome</keyword>
<dbReference type="FunFam" id="1.10.630.10:FF:000040">
    <property type="entry name" value="Bifunctional cytochrome P450/NADPH--P450 reductase"/>
    <property type="match status" value="1"/>
</dbReference>
<dbReference type="InterPro" id="IPR017972">
    <property type="entry name" value="Cyt_P450_CS"/>
</dbReference>
<dbReference type="EC" id="1.14.14.1" evidence="14"/>
<keyword evidence="11 14" id="KW-0560">Oxidoreductase</keyword>
<dbReference type="PRINTS" id="PR00463">
    <property type="entry name" value="EP450I"/>
</dbReference>
<dbReference type="GO" id="GO:0050660">
    <property type="term" value="F:flavin adenine dinucleotide binding"/>
    <property type="evidence" value="ECO:0007669"/>
    <property type="project" value="TreeGrafter"/>
</dbReference>
<keyword evidence="12 14" id="KW-0408">Iron</keyword>
<keyword evidence="5 14" id="KW-0285">Flavoprotein</keyword>
<sequence length="1035" mass="115037">MASKVPQPQAWPVIGNVLDIDSVNMTQSFERLADKYGEIYKLDLMGKPTYIISSVDLVTEVCDERRFCKKIDTFLEQLRHAVGDGLFTAHNHEHNWGVAHRALMPAFGPLPIQAMYDEMYDIASQLVSKWARDGADKEINVTNDMTRLTLDSIGLCAMDYRFNSFYHEEVHEFIRAMGDVLLESGKRAMRSKIEAWLNPLAEKKFFADIAILKKVAQECIDRRRAGPQKKDLLDAMLNGKDPKTGEKLSDESIINNMITFLVAGHETTSGMLSFTLFYLLKNPKTLQRAQQEVDSVVGSSPIQFKHIKELKYIEAALREALRLCPTTVGFSVGPIPGTQGPVTLAGKYVLPPDAVIMVLGTRSGRDPKVFGEDATEFKPERMYDEHFNKLPPGAWKPFGNGMRGCIGRPFAWQEAILALGMILQNFNLRFADPSYELKIAETLTIKPDNLFIKAQLRDGIDPIQLSKRLHGEIRPATRKDSAKDIGPSKSPRDAGRLTIFFGSSAGTCEGLAQSLAASSRARGFDTVVDSLDAGVDRFPKDHPVVIIACTYEGQPPDNAKIFVEWLKTADRSKVEGAQVTIFGCGHRDWVSTYQKMPRTIEQELMMKGAKILTQRGETDTSQGTILDDFDAWMDKLWPSISSGEGEFGSTSSLEVRLSTSSRASHLHHKVRDAKVVSNQRITSPDAPEKRHVTISLPRDMQYDTGDYMAVLPLNSQQLVSRVLRRFSLPWDTAMTITSGSHATIPENQELPIALILSGYIELGARASRKSRDILSELSNLSLADESGSILDILERHPDINVPFGTFLELHLPLRLRQYSISSSPLANPSLATITFSVIESDEHIGTATSYLKSLEPGATVQVAVKKSSAAFHLPLEESIPVIMIAAGAGLAPFRGFLQERAAKAEAGRQLGEALLFVGCRHPKQDKLFAEELAQWERLGVVKVLYAYSRASDVSDGCRYVQDRVYKEAAEIARLFDLGARIYICGSGAMGRSVSDVAVRLLVEEAKEKGETLSEEEARARWEKWRGERYALDVFD</sequence>
<dbReference type="InterPro" id="IPR002401">
    <property type="entry name" value="Cyt_P450_E_grp-I"/>
</dbReference>